<dbReference type="RefSeq" id="WP_213001293.1">
    <property type="nucleotide sequence ID" value="NZ_BAAATW010000030.1"/>
</dbReference>
<dbReference type="SUPFAM" id="SSF48498">
    <property type="entry name" value="Tetracyclin repressor-like, C-terminal domain"/>
    <property type="match status" value="1"/>
</dbReference>
<organism evidence="6 7">
    <name type="scientific">Winogradskya consettensis</name>
    <dbReference type="NCBI Taxonomy" id="113560"/>
    <lineage>
        <taxon>Bacteria</taxon>
        <taxon>Bacillati</taxon>
        <taxon>Actinomycetota</taxon>
        <taxon>Actinomycetes</taxon>
        <taxon>Micromonosporales</taxon>
        <taxon>Micromonosporaceae</taxon>
        <taxon>Winogradskya</taxon>
    </lineage>
</organism>
<evidence type="ECO:0000256" key="4">
    <source>
        <dbReference type="PROSITE-ProRule" id="PRU00335"/>
    </source>
</evidence>
<evidence type="ECO:0000313" key="7">
    <source>
        <dbReference type="Proteomes" id="UP000680865"/>
    </source>
</evidence>
<dbReference type="InterPro" id="IPR009057">
    <property type="entry name" value="Homeodomain-like_sf"/>
</dbReference>
<dbReference type="Pfam" id="PF21993">
    <property type="entry name" value="TetR_C_13_2"/>
    <property type="match status" value="1"/>
</dbReference>
<name>A0A919W4Y7_9ACTN</name>
<dbReference type="Pfam" id="PF00440">
    <property type="entry name" value="TetR_N"/>
    <property type="match status" value="1"/>
</dbReference>
<dbReference type="SUPFAM" id="SSF46689">
    <property type="entry name" value="Homeodomain-like"/>
    <property type="match status" value="1"/>
</dbReference>
<dbReference type="Proteomes" id="UP000680865">
    <property type="component" value="Unassembled WGS sequence"/>
</dbReference>
<evidence type="ECO:0000313" key="6">
    <source>
        <dbReference type="EMBL" id="GIM79933.1"/>
    </source>
</evidence>
<dbReference type="PANTHER" id="PTHR47506">
    <property type="entry name" value="TRANSCRIPTIONAL REGULATORY PROTEIN"/>
    <property type="match status" value="1"/>
</dbReference>
<accession>A0A919W4Y7</accession>
<keyword evidence="3" id="KW-0804">Transcription</keyword>
<dbReference type="InterPro" id="IPR036271">
    <property type="entry name" value="Tet_transcr_reg_TetR-rel_C_sf"/>
</dbReference>
<dbReference type="InterPro" id="IPR001647">
    <property type="entry name" value="HTH_TetR"/>
</dbReference>
<dbReference type="EMBL" id="BOQP01000040">
    <property type="protein sequence ID" value="GIM79933.1"/>
    <property type="molecule type" value="Genomic_DNA"/>
</dbReference>
<keyword evidence="1" id="KW-0805">Transcription regulation</keyword>
<reference evidence="6" key="1">
    <citation type="submission" date="2021-03" db="EMBL/GenBank/DDBJ databases">
        <title>Whole genome shotgun sequence of Actinoplanes consettensis NBRC 14913.</title>
        <authorList>
            <person name="Komaki H."/>
            <person name="Tamura T."/>
        </authorList>
    </citation>
    <scope>NUCLEOTIDE SEQUENCE</scope>
    <source>
        <strain evidence="6">NBRC 14913</strain>
    </source>
</reference>
<dbReference type="Gene3D" id="1.10.357.10">
    <property type="entry name" value="Tetracycline Repressor, domain 2"/>
    <property type="match status" value="1"/>
</dbReference>
<evidence type="ECO:0000256" key="1">
    <source>
        <dbReference type="ARBA" id="ARBA00023015"/>
    </source>
</evidence>
<dbReference type="InterPro" id="IPR054156">
    <property type="entry name" value="YxaF_TetR_C"/>
</dbReference>
<evidence type="ECO:0000256" key="3">
    <source>
        <dbReference type="ARBA" id="ARBA00023163"/>
    </source>
</evidence>
<comment type="caution">
    <text evidence="6">The sequence shown here is derived from an EMBL/GenBank/DDBJ whole genome shotgun (WGS) entry which is preliminary data.</text>
</comment>
<sequence length="210" mass="22329">MGHTPTTTRGRATRGRILDAAADLIQRHGVAAVTLDDVERAAGVGRSQLYHYFDDRDDLVRSVVHATVDTVLAAQEPLLLHVDTVAGIDHWFDAIVANGTRQDAVGGCAIGSLAAQLGGRDDLARQAFVDAFARWEAPLIAGLRRMQESGDLLPDVNVTELADLTMAAIQGGLLLAQVRRSPDQLRLALRGARAALDDALAPPPTPFAST</sequence>
<keyword evidence="2 4" id="KW-0238">DNA-binding</keyword>
<keyword evidence="7" id="KW-1185">Reference proteome</keyword>
<dbReference type="AlphaFoldDB" id="A0A919W4Y7"/>
<gene>
    <name evidence="6" type="ORF">Aco04nite_68060</name>
</gene>
<protein>
    <submittedName>
        <fullName evidence="6">Transcriptional regulator, TetR family protein</fullName>
    </submittedName>
</protein>
<dbReference type="PROSITE" id="PS50977">
    <property type="entry name" value="HTH_TETR_2"/>
    <property type="match status" value="1"/>
</dbReference>
<feature type="DNA-binding region" description="H-T-H motif" evidence="4">
    <location>
        <begin position="34"/>
        <end position="53"/>
    </location>
</feature>
<dbReference type="PANTHER" id="PTHR47506:SF1">
    <property type="entry name" value="HTH-TYPE TRANSCRIPTIONAL REGULATOR YJDC"/>
    <property type="match status" value="1"/>
</dbReference>
<dbReference type="GO" id="GO:0003677">
    <property type="term" value="F:DNA binding"/>
    <property type="evidence" value="ECO:0007669"/>
    <property type="project" value="UniProtKB-UniRule"/>
</dbReference>
<feature type="domain" description="HTH tetR-type" evidence="5">
    <location>
        <begin position="11"/>
        <end position="71"/>
    </location>
</feature>
<dbReference type="PRINTS" id="PR00455">
    <property type="entry name" value="HTHTETR"/>
</dbReference>
<evidence type="ECO:0000256" key="2">
    <source>
        <dbReference type="ARBA" id="ARBA00023125"/>
    </source>
</evidence>
<proteinExistence type="predicted"/>
<evidence type="ECO:0000259" key="5">
    <source>
        <dbReference type="PROSITE" id="PS50977"/>
    </source>
</evidence>